<organism evidence="10 11">
    <name type="scientific">Mucispirillum schaedleri ASF457</name>
    <dbReference type="NCBI Taxonomy" id="1379858"/>
    <lineage>
        <taxon>Bacteria</taxon>
        <taxon>Pseudomonadati</taxon>
        <taxon>Deferribacterota</taxon>
        <taxon>Deferribacteres</taxon>
        <taxon>Deferribacterales</taxon>
        <taxon>Mucispirillaceae</taxon>
        <taxon>Mucispirillum</taxon>
    </lineage>
</organism>
<dbReference type="EMBL" id="CP097562">
    <property type="protein sequence ID" value="USF23825.1"/>
    <property type="molecule type" value="Genomic_DNA"/>
</dbReference>
<dbReference type="Proteomes" id="UP000017429">
    <property type="component" value="Chromosome"/>
</dbReference>
<dbReference type="PRINTS" id="PR01506">
    <property type="entry name" value="TATBPROTEIN"/>
</dbReference>
<evidence type="ECO:0000256" key="5">
    <source>
        <dbReference type="ARBA" id="ARBA00022989"/>
    </source>
</evidence>
<dbReference type="InterPro" id="IPR003369">
    <property type="entry name" value="TatA/B/E"/>
</dbReference>
<sequence length="122" mass="13859">MFGLSMWEIAIIALVILFVVGPKRLPDVAKSIGKGYGEFKRTFNEMKQTVNIDDNNLRTSNRTKETSSDKINSYAEHYRSQWEDKFVSNPDDNPKPTKLETAALENTSNINTNTNKTEENKG</sequence>
<protein>
    <submittedName>
        <fullName evidence="10">Sec-independent protein translocase protein TatA</fullName>
    </submittedName>
</protein>
<gene>
    <name evidence="10" type="primary">tatA_1</name>
    <name evidence="10" type="ORF">N508_000892</name>
</gene>
<dbReference type="KEGG" id="msch:N508_000892"/>
<dbReference type="PANTHER" id="PTHR42982:SF1">
    <property type="entry name" value="SEC-INDEPENDENT PROTEIN TRANSLOCASE PROTEIN TATA"/>
    <property type="match status" value="1"/>
</dbReference>
<dbReference type="eggNOG" id="COG1826">
    <property type="taxonomic scope" value="Bacteria"/>
</dbReference>
<dbReference type="GO" id="GO:0015031">
    <property type="term" value="P:protein transport"/>
    <property type="evidence" value="ECO:0007669"/>
    <property type="project" value="InterPro"/>
</dbReference>
<feature type="compositionally biased region" description="Basic and acidic residues" evidence="8">
    <location>
        <begin position="82"/>
        <end position="98"/>
    </location>
</feature>
<reference evidence="10" key="1">
    <citation type="journal article" date="2014" name="Genome Announc.">
        <title>Draft genome sequences of the altered schaedler flora, a defined bacterial community from gnotobiotic mice.</title>
        <authorList>
            <person name="Wannemuehler M.J."/>
            <person name="Overstreet A.M."/>
            <person name="Ward D.V."/>
            <person name="Phillips G.J."/>
        </authorList>
    </citation>
    <scope>NUCLEOTIDE SEQUENCE</scope>
    <source>
        <strain evidence="10">ASF457</strain>
    </source>
</reference>
<feature type="compositionally biased region" description="Low complexity" evidence="8">
    <location>
        <begin position="105"/>
        <end position="115"/>
    </location>
</feature>
<proteinExistence type="predicted"/>
<evidence type="ECO:0000256" key="2">
    <source>
        <dbReference type="ARBA" id="ARBA00022448"/>
    </source>
</evidence>
<accession>V2RMY1</accession>
<dbReference type="AlphaFoldDB" id="V2RMY1"/>
<dbReference type="Gene3D" id="1.20.5.3310">
    <property type="match status" value="1"/>
</dbReference>
<evidence type="ECO:0000256" key="4">
    <source>
        <dbReference type="ARBA" id="ARBA00022927"/>
    </source>
</evidence>
<evidence type="ECO:0000256" key="7">
    <source>
        <dbReference type="ARBA" id="ARBA00023136"/>
    </source>
</evidence>
<keyword evidence="5 9" id="KW-1133">Transmembrane helix</keyword>
<dbReference type="Pfam" id="PF02416">
    <property type="entry name" value="TatA_B_E"/>
    <property type="match status" value="1"/>
</dbReference>
<dbReference type="OrthoDB" id="9810561at2"/>
<name>V2RMY1_9BACT</name>
<dbReference type="RefSeq" id="WP_023275195.1">
    <property type="nucleotide sequence ID" value="NZ_CP097562.1"/>
</dbReference>
<evidence type="ECO:0000256" key="6">
    <source>
        <dbReference type="ARBA" id="ARBA00023010"/>
    </source>
</evidence>
<evidence type="ECO:0000313" key="11">
    <source>
        <dbReference type="Proteomes" id="UP000017429"/>
    </source>
</evidence>
<evidence type="ECO:0000256" key="1">
    <source>
        <dbReference type="ARBA" id="ARBA00004167"/>
    </source>
</evidence>
<dbReference type="PANTHER" id="PTHR42982">
    <property type="entry name" value="SEC-INDEPENDENT PROTEIN TRANSLOCASE PROTEIN TATA"/>
    <property type="match status" value="1"/>
</dbReference>
<evidence type="ECO:0000256" key="3">
    <source>
        <dbReference type="ARBA" id="ARBA00022692"/>
    </source>
</evidence>
<evidence type="ECO:0000256" key="8">
    <source>
        <dbReference type="SAM" id="MobiDB-lite"/>
    </source>
</evidence>
<dbReference type="GO" id="GO:0016020">
    <property type="term" value="C:membrane"/>
    <property type="evidence" value="ECO:0007669"/>
    <property type="project" value="UniProtKB-ARBA"/>
</dbReference>
<keyword evidence="11" id="KW-1185">Reference proteome</keyword>
<keyword evidence="7 9" id="KW-0472">Membrane</keyword>
<reference evidence="10" key="2">
    <citation type="submission" date="2022-05" db="EMBL/GenBank/DDBJ databases">
        <authorList>
            <person name="Proctor A.L."/>
            <person name="Phillips G.J."/>
            <person name="Wannemuehler M.J."/>
        </authorList>
    </citation>
    <scope>NUCLEOTIDE SEQUENCE</scope>
    <source>
        <strain evidence="10">ASF457</strain>
    </source>
</reference>
<evidence type="ECO:0000256" key="9">
    <source>
        <dbReference type="SAM" id="Phobius"/>
    </source>
</evidence>
<evidence type="ECO:0000313" key="10">
    <source>
        <dbReference type="EMBL" id="USF23825.1"/>
    </source>
</evidence>
<reference evidence="10" key="3">
    <citation type="submission" date="2022-06" db="EMBL/GenBank/DDBJ databases">
        <title>Resources to Facilitate Use of the Altered Schaedler Flora (ASF) Mouse Model to Study Microbiome Function.</title>
        <authorList>
            <person name="Proctor A."/>
            <person name="Parvinroo S."/>
            <person name="Richie T."/>
            <person name="Jia X."/>
            <person name="Lee S.T.M."/>
            <person name="Karp P.D."/>
            <person name="Paley S."/>
            <person name="Kostic A.D."/>
            <person name="Pierre J.F."/>
            <person name="Wannemuehler M.J."/>
            <person name="Phillips G.J."/>
        </authorList>
    </citation>
    <scope>NUCLEOTIDE SEQUENCE</scope>
    <source>
        <strain evidence="10">ASF457</strain>
    </source>
</reference>
<keyword evidence="3 9" id="KW-0812">Transmembrane</keyword>
<keyword evidence="6" id="KW-0811">Translocation</keyword>
<keyword evidence="4" id="KW-0653">Protein transport</keyword>
<feature type="region of interest" description="Disordered" evidence="8">
    <location>
        <begin position="82"/>
        <end position="122"/>
    </location>
</feature>
<keyword evidence="2" id="KW-0813">Transport</keyword>
<feature type="transmembrane region" description="Helical" evidence="9">
    <location>
        <begin position="6"/>
        <end position="25"/>
    </location>
</feature>
<comment type="subcellular location">
    <subcellularLocation>
        <location evidence="1">Membrane</location>
        <topology evidence="1">Single-pass membrane protein</topology>
    </subcellularLocation>
</comment>